<dbReference type="Proteomes" id="UP000217696">
    <property type="component" value="Chromosome"/>
</dbReference>
<protein>
    <submittedName>
        <fullName evidence="1">Uncharacterized protein</fullName>
    </submittedName>
</protein>
<organism evidence="1 2">
    <name type="scientific">Aneurinibacillus soli</name>
    <dbReference type="NCBI Taxonomy" id="1500254"/>
    <lineage>
        <taxon>Bacteria</taxon>
        <taxon>Bacillati</taxon>
        <taxon>Bacillota</taxon>
        <taxon>Bacilli</taxon>
        <taxon>Bacillales</taxon>
        <taxon>Paenibacillaceae</taxon>
        <taxon>Aneurinibacillus group</taxon>
        <taxon>Aneurinibacillus</taxon>
    </lineage>
</organism>
<reference evidence="1 2" key="1">
    <citation type="submission" date="2015-12" db="EMBL/GenBank/DDBJ databases">
        <title>Genome sequence of Aneurinibacillus soli.</title>
        <authorList>
            <person name="Lee J.S."/>
            <person name="Lee K.C."/>
            <person name="Kim K.K."/>
            <person name="Lee B.W."/>
        </authorList>
    </citation>
    <scope>NUCLEOTIDE SEQUENCE [LARGE SCALE GENOMIC DNA]</scope>
    <source>
        <strain evidence="1 2">CB4</strain>
    </source>
</reference>
<accession>A0A0U5C895</accession>
<sequence length="132" mass="15256">MKAKGKKFFLWIVAAIVILLAIQWSMGFLGGHGMHAMHHFHPGYGRGEAHFMYGPQPTMGAFHFIRFAAGLVFWLAVTVILFKWLRKKATARSFKHSTMGEPVFYHTYSSNHAQTDFLDEWEKNQNKPKEEQ</sequence>
<dbReference type="AlphaFoldDB" id="A0A0U5C895"/>
<dbReference type="RefSeq" id="WP_096466264.1">
    <property type="nucleotide sequence ID" value="NZ_AP017312.1"/>
</dbReference>
<evidence type="ECO:0000313" key="1">
    <source>
        <dbReference type="EMBL" id="BAU28515.1"/>
    </source>
</evidence>
<evidence type="ECO:0000313" key="2">
    <source>
        <dbReference type="Proteomes" id="UP000217696"/>
    </source>
</evidence>
<proteinExistence type="predicted"/>
<dbReference type="EMBL" id="AP017312">
    <property type="protein sequence ID" value="BAU28515.1"/>
    <property type="molecule type" value="Genomic_DNA"/>
</dbReference>
<dbReference type="OrthoDB" id="2969103at2"/>
<name>A0A0U5C895_9BACL</name>
<keyword evidence="2" id="KW-1185">Reference proteome</keyword>
<dbReference type="KEGG" id="asoc:CB4_02689"/>
<gene>
    <name evidence="1" type="ORF">CB4_02689</name>
</gene>